<feature type="compositionally biased region" description="Basic and acidic residues" evidence="5">
    <location>
        <begin position="118"/>
        <end position="128"/>
    </location>
</feature>
<accession>A0A517R379</accession>
<dbReference type="OrthoDB" id="260857at2"/>
<organism evidence="7 8">
    <name type="scientific">Stratiformator vulcanicus</name>
    <dbReference type="NCBI Taxonomy" id="2527980"/>
    <lineage>
        <taxon>Bacteria</taxon>
        <taxon>Pseudomonadati</taxon>
        <taxon>Planctomycetota</taxon>
        <taxon>Planctomycetia</taxon>
        <taxon>Planctomycetales</taxon>
        <taxon>Planctomycetaceae</taxon>
        <taxon>Stratiformator</taxon>
    </lineage>
</organism>
<evidence type="ECO:0000256" key="5">
    <source>
        <dbReference type="SAM" id="MobiDB-lite"/>
    </source>
</evidence>
<evidence type="ECO:0000313" key="8">
    <source>
        <dbReference type="Proteomes" id="UP000317318"/>
    </source>
</evidence>
<dbReference type="EMBL" id="CP036268">
    <property type="protein sequence ID" value="QDT38339.1"/>
    <property type="molecule type" value="Genomic_DNA"/>
</dbReference>
<evidence type="ECO:0000256" key="3">
    <source>
        <dbReference type="ARBA" id="ARBA00023082"/>
    </source>
</evidence>
<dbReference type="NCBIfam" id="TIGR02937">
    <property type="entry name" value="sigma70-ECF"/>
    <property type="match status" value="1"/>
</dbReference>
<dbReference type="InterPro" id="IPR014284">
    <property type="entry name" value="RNA_pol_sigma-70_dom"/>
</dbReference>
<keyword evidence="3" id="KW-0731">Sigma factor</keyword>
<dbReference type="CDD" id="cd06171">
    <property type="entry name" value="Sigma70_r4"/>
    <property type="match status" value="1"/>
</dbReference>
<dbReference type="InterPro" id="IPR013324">
    <property type="entry name" value="RNA_pol_sigma_r3/r4-like"/>
</dbReference>
<dbReference type="PANTHER" id="PTHR43133">
    <property type="entry name" value="RNA POLYMERASE ECF-TYPE SIGMA FACTO"/>
    <property type="match status" value="1"/>
</dbReference>
<dbReference type="GO" id="GO:0006352">
    <property type="term" value="P:DNA-templated transcription initiation"/>
    <property type="evidence" value="ECO:0007669"/>
    <property type="project" value="InterPro"/>
</dbReference>
<evidence type="ECO:0000313" key="7">
    <source>
        <dbReference type="EMBL" id="QDT38339.1"/>
    </source>
</evidence>
<dbReference type="PANTHER" id="PTHR43133:SF51">
    <property type="entry name" value="RNA POLYMERASE SIGMA FACTOR"/>
    <property type="match status" value="1"/>
</dbReference>
<evidence type="ECO:0000259" key="6">
    <source>
        <dbReference type="Pfam" id="PF08281"/>
    </source>
</evidence>
<dbReference type="Pfam" id="PF08281">
    <property type="entry name" value="Sigma70_r4_2"/>
    <property type="match status" value="1"/>
</dbReference>
<dbReference type="InterPro" id="IPR036388">
    <property type="entry name" value="WH-like_DNA-bd_sf"/>
</dbReference>
<dbReference type="Proteomes" id="UP000317318">
    <property type="component" value="Chromosome"/>
</dbReference>
<keyword evidence="4" id="KW-0804">Transcription</keyword>
<dbReference type="KEGG" id="svp:Pan189_27300"/>
<keyword evidence="8" id="KW-1185">Reference proteome</keyword>
<dbReference type="SUPFAM" id="SSF88659">
    <property type="entry name" value="Sigma3 and sigma4 domains of RNA polymerase sigma factors"/>
    <property type="match status" value="1"/>
</dbReference>
<dbReference type="InterPro" id="IPR039425">
    <property type="entry name" value="RNA_pol_sigma-70-like"/>
</dbReference>
<evidence type="ECO:0000256" key="4">
    <source>
        <dbReference type="ARBA" id="ARBA00023163"/>
    </source>
</evidence>
<comment type="similarity">
    <text evidence="1">Belongs to the sigma-70 factor family. ECF subfamily.</text>
</comment>
<evidence type="ECO:0000256" key="2">
    <source>
        <dbReference type="ARBA" id="ARBA00023015"/>
    </source>
</evidence>
<dbReference type="GO" id="GO:0016987">
    <property type="term" value="F:sigma factor activity"/>
    <property type="evidence" value="ECO:0007669"/>
    <property type="project" value="UniProtKB-KW"/>
</dbReference>
<evidence type="ECO:0000256" key="1">
    <source>
        <dbReference type="ARBA" id="ARBA00010641"/>
    </source>
</evidence>
<gene>
    <name evidence="7" type="primary">fecI</name>
    <name evidence="7" type="ORF">Pan189_27300</name>
</gene>
<reference evidence="7 8" key="1">
    <citation type="submission" date="2019-02" db="EMBL/GenBank/DDBJ databases">
        <title>Deep-cultivation of Planctomycetes and their phenomic and genomic characterization uncovers novel biology.</title>
        <authorList>
            <person name="Wiegand S."/>
            <person name="Jogler M."/>
            <person name="Boedeker C."/>
            <person name="Pinto D."/>
            <person name="Vollmers J."/>
            <person name="Rivas-Marin E."/>
            <person name="Kohn T."/>
            <person name="Peeters S.H."/>
            <person name="Heuer A."/>
            <person name="Rast P."/>
            <person name="Oberbeckmann S."/>
            <person name="Bunk B."/>
            <person name="Jeske O."/>
            <person name="Meyerdierks A."/>
            <person name="Storesund J.E."/>
            <person name="Kallscheuer N."/>
            <person name="Luecker S."/>
            <person name="Lage O.M."/>
            <person name="Pohl T."/>
            <person name="Merkel B.J."/>
            <person name="Hornburger P."/>
            <person name="Mueller R.-W."/>
            <person name="Bruemmer F."/>
            <person name="Labrenz M."/>
            <person name="Spormann A.M."/>
            <person name="Op den Camp H."/>
            <person name="Overmann J."/>
            <person name="Amann R."/>
            <person name="Jetten M.S.M."/>
            <person name="Mascher T."/>
            <person name="Medema M.H."/>
            <person name="Devos D.P."/>
            <person name="Kaster A.-K."/>
            <person name="Ovreas L."/>
            <person name="Rohde M."/>
            <person name="Galperin M.Y."/>
            <person name="Jogler C."/>
        </authorList>
    </citation>
    <scope>NUCLEOTIDE SEQUENCE [LARGE SCALE GENOMIC DNA]</scope>
    <source>
        <strain evidence="7 8">Pan189</strain>
    </source>
</reference>
<proteinExistence type="inferred from homology"/>
<dbReference type="Gene3D" id="1.10.10.10">
    <property type="entry name" value="Winged helix-like DNA-binding domain superfamily/Winged helix DNA-binding domain"/>
    <property type="match status" value="1"/>
</dbReference>
<sequence length="192" mass="21975">MALTEIDRNLLDRCLAEEPDAWRSFVDRFIGLFVHVVEHNSHLRSQAVRADQLDDICAEVFLEILRDDYAVLRRFRRQSSLASYLAVIARRVAIREMSNRRKAEELGHVKSSKATSGRRPEPPESRIADRDEVENLLSGLSGEEAEIIRRYHLGGQSYREISRELGVPENSIGPLLSRARDQLRRKRGVVGT</sequence>
<feature type="region of interest" description="Disordered" evidence="5">
    <location>
        <begin position="104"/>
        <end position="128"/>
    </location>
</feature>
<dbReference type="GO" id="GO:0003677">
    <property type="term" value="F:DNA binding"/>
    <property type="evidence" value="ECO:0007669"/>
    <property type="project" value="InterPro"/>
</dbReference>
<keyword evidence="2" id="KW-0805">Transcription regulation</keyword>
<name>A0A517R379_9PLAN</name>
<protein>
    <submittedName>
        <fullName evidence="7">Putative RNA polymerase sigma factor FecI</fullName>
    </submittedName>
</protein>
<dbReference type="SUPFAM" id="SSF88946">
    <property type="entry name" value="Sigma2 domain of RNA polymerase sigma factors"/>
    <property type="match status" value="1"/>
</dbReference>
<dbReference type="InterPro" id="IPR013249">
    <property type="entry name" value="RNA_pol_sigma70_r4_t2"/>
</dbReference>
<dbReference type="Gene3D" id="1.10.1740.10">
    <property type="match status" value="1"/>
</dbReference>
<feature type="domain" description="RNA polymerase sigma factor 70 region 4 type 2" evidence="6">
    <location>
        <begin position="131"/>
        <end position="183"/>
    </location>
</feature>
<dbReference type="InterPro" id="IPR013325">
    <property type="entry name" value="RNA_pol_sigma_r2"/>
</dbReference>
<dbReference type="AlphaFoldDB" id="A0A517R379"/>